<dbReference type="RefSeq" id="WP_160144513.1">
    <property type="nucleotide sequence ID" value="NZ_UXAW01000031.1"/>
</dbReference>
<dbReference type="Proteomes" id="UP000277498">
    <property type="component" value="Unassembled WGS sequence"/>
</dbReference>
<accession>A0A3P5WMS5</accession>
<evidence type="ECO:0000313" key="2">
    <source>
        <dbReference type="Proteomes" id="UP000277498"/>
    </source>
</evidence>
<dbReference type="OrthoDB" id="9803988at2"/>
<sequence length="92" mass="10011">MKTPFFTSYWGGRSTEDAILTMAWSKASDGNESGMSVPQVEDLIVAARAEGDEGVQGAGGMGERGCRGVSVRAVFIEWWDYAGNYGFEQVDY</sequence>
<name>A0A3P5WMS5_9RHOB</name>
<keyword evidence="2" id="KW-1185">Reference proteome</keyword>
<dbReference type="AlphaFoldDB" id="A0A3P5WMS5"/>
<protein>
    <submittedName>
        <fullName evidence="1">Uncharacterized protein</fullName>
    </submittedName>
</protein>
<dbReference type="EMBL" id="UXAW01000031">
    <property type="protein sequence ID" value="VDC19864.1"/>
    <property type="molecule type" value="Genomic_DNA"/>
</dbReference>
<organism evidence="1 2">
    <name type="scientific">Pseudogemmobacter humi</name>
    <dbReference type="NCBI Taxonomy" id="2483812"/>
    <lineage>
        <taxon>Bacteria</taxon>
        <taxon>Pseudomonadati</taxon>
        <taxon>Pseudomonadota</taxon>
        <taxon>Alphaproteobacteria</taxon>
        <taxon>Rhodobacterales</taxon>
        <taxon>Paracoccaceae</taxon>
        <taxon>Pseudogemmobacter</taxon>
    </lineage>
</organism>
<reference evidence="1 2" key="1">
    <citation type="submission" date="2018-11" db="EMBL/GenBank/DDBJ databases">
        <authorList>
            <person name="Criscuolo A."/>
        </authorList>
    </citation>
    <scope>NUCLEOTIDE SEQUENCE [LARGE SCALE GENOMIC DNA]</scope>
    <source>
        <strain evidence="1">ACIP111625</strain>
    </source>
</reference>
<evidence type="ECO:0000313" key="1">
    <source>
        <dbReference type="EMBL" id="VDC19864.1"/>
    </source>
</evidence>
<gene>
    <name evidence="1" type="ORF">XINFAN_00253</name>
</gene>
<proteinExistence type="predicted"/>